<evidence type="ECO:0000313" key="3">
    <source>
        <dbReference type="Proteomes" id="UP000785679"/>
    </source>
</evidence>
<protein>
    <submittedName>
        <fullName evidence="2">Uncharacterized protein</fullName>
    </submittedName>
</protein>
<evidence type="ECO:0000256" key="1">
    <source>
        <dbReference type="SAM" id="Phobius"/>
    </source>
</evidence>
<proteinExistence type="predicted"/>
<name>A0A8J8T0W4_HALGN</name>
<dbReference type="Proteomes" id="UP000785679">
    <property type="component" value="Unassembled WGS sequence"/>
</dbReference>
<keyword evidence="1" id="KW-1133">Transmembrane helix</keyword>
<accession>A0A8J8T0W4</accession>
<keyword evidence="3" id="KW-1185">Reference proteome</keyword>
<dbReference type="EMBL" id="RRYP01011883">
    <property type="protein sequence ID" value="TNV77451.1"/>
    <property type="molecule type" value="Genomic_DNA"/>
</dbReference>
<dbReference type="AlphaFoldDB" id="A0A8J8T0W4"/>
<feature type="transmembrane region" description="Helical" evidence="1">
    <location>
        <begin position="26"/>
        <end position="45"/>
    </location>
</feature>
<keyword evidence="1" id="KW-0472">Membrane</keyword>
<evidence type="ECO:0000313" key="2">
    <source>
        <dbReference type="EMBL" id="TNV77451.1"/>
    </source>
</evidence>
<sequence length="112" mass="12989">MVIFYIPCILILPGQGNFGFLSHFTLIDWGILLVIGILHTAMNIFPVNIPARIRRGVLQDRIHVDSDARHFCGIWCNFSQMDIRNVHNVFQKKERQENYQAGAILIYSLNQY</sequence>
<organism evidence="2 3">
    <name type="scientific">Halteria grandinella</name>
    <dbReference type="NCBI Taxonomy" id="5974"/>
    <lineage>
        <taxon>Eukaryota</taxon>
        <taxon>Sar</taxon>
        <taxon>Alveolata</taxon>
        <taxon>Ciliophora</taxon>
        <taxon>Intramacronucleata</taxon>
        <taxon>Spirotrichea</taxon>
        <taxon>Stichotrichia</taxon>
        <taxon>Sporadotrichida</taxon>
        <taxon>Halteriidae</taxon>
        <taxon>Halteria</taxon>
    </lineage>
</organism>
<gene>
    <name evidence="2" type="ORF">FGO68_gene15448</name>
</gene>
<reference evidence="2" key="1">
    <citation type="submission" date="2019-06" db="EMBL/GenBank/DDBJ databases">
        <authorList>
            <person name="Zheng W."/>
        </authorList>
    </citation>
    <scope>NUCLEOTIDE SEQUENCE</scope>
    <source>
        <strain evidence="2">QDHG01</strain>
    </source>
</reference>
<keyword evidence="1" id="KW-0812">Transmembrane</keyword>
<comment type="caution">
    <text evidence="2">The sequence shown here is derived from an EMBL/GenBank/DDBJ whole genome shotgun (WGS) entry which is preliminary data.</text>
</comment>